<evidence type="ECO:0000313" key="2">
    <source>
        <dbReference type="EMBL" id="TCU26474.1"/>
    </source>
</evidence>
<proteinExistence type="predicted"/>
<feature type="region of interest" description="Disordered" evidence="1">
    <location>
        <begin position="76"/>
        <end position="111"/>
    </location>
</feature>
<organism evidence="2 3">
    <name type="scientific">Rhizobium azibense</name>
    <dbReference type="NCBI Taxonomy" id="1136135"/>
    <lineage>
        <taxon>Bacteria</taxon>
        <taxon>Pseudomonadati</taxon>
        <taxon>Pseudomonadota</taxon>
        <taxon>Alphaproteobacteria</taxon>
        <taxon>Hyphomicrobiales</taxon>
        <taxon>Rhizobiaceae</taxon>
        <taxon>Rhizobium/Agrobacterium group</taxon>
        <taxon>Rhizobium</taxon>
    </lineage>
</organism>
<sequence>MVRVPFSLPGRIAPDRPAWSLPPPGGFFLALAWQVARLRATDMDLLIGLRHGMWGLPGFTVTSDLFQVQVVEDKPEGTDGRRVVNNGDVGGECRANSGTNPRQRYGRPDGI</sequence>
<dbReference type="Proteomes" id="UP000295547">
    <property type="component" value="Unassembled WGS sequence"/>
</dbReference>
<gene>
    <name evidence="2" type="ORF">EV130_10482</name>
</gene>
<keyword evidence="3" id="KW-1185">Reference proteome</keyword>
<dbReference type="EMBL" id="SMBJ01000004">
    <property type="protein sequence ID" value="TCU26474.1"/>
    <property type="molecule type" value="Genomic_DNA"/>
</dbReference>
<evidence type="ECO:0000256" key="1">
    <source>
        <dbReference type="SAM" id="MobiDB-lite"/>
    </source>
</evidence>
<protein>
    <submittedName>
        <fullName evidence="2">Uncharacterized protein</fullName>
    </submittedName>
</protein>
<name>A0A4R3QXZ0_9HYPH</name>
<comment type="caution">
    <text evidence="2">The sequence shown here is derived from an EMBL/GenBank/DDBJ whole genome shotgun (WGS) entry which is preliminary data.</text>
</comment>
<accession>A0A4R3QXZ0</accession>
<dbReference type="AlphaFoldDB" id="A0A4R3QXZ0"/>
<evidence type="ECO:0000313" key="3">
    <source>
        <dbReference type="Proteomes" id="UP000295547"/>
    </source>
</evidence>
<reference evidence="2 3" key="1">
    <citation type="submission" date="2019-03" db="EMBL/GenBank/DDBJ databases">
        <title>Genomic Encyclopedia of Type Strains, Phase IV (KMG-V): Genome sequencing to study the core and pangenomes of soil and plant-associated prokaryotes.</title>
        <authorList>
            <person name="Whitman W."/>
        </authorList>
    </citation>
    <scope>NUCLEOTIDE SEQUENCE [LARGE SCALE GENOMIC DNA]</scope>
    <source>
        <strain evidence="2 3">Gr42</strain>
    </source>
</reference>